<feature type="domain" description="N-terminal Ras-GEF" evidence="5">
    <location>
        <begin position="482"/>
        <end position="607"/>
    </location>
</feature>
<feature type="compositionally biased region" description="Low complexity" evidence="3">
    <location>
        <begin position="825"/>
        <end position="835"/>
    </location>
</feature>
<feature type="region of interest" description="Disordered" evidence="3">
    <location>
        <begin position="311"/>
        <end position="332"/>
    </location>
</feature>
<feature type="compositionally biased region" description="Polar residues" evidence="3">
    <location>
        <begin position="1443"/>
        <end position="1454"/>
    </location>
</feature>
<feature type="region of interest" description="Disordered" evidence="3">
    <location>
        <begin position="783"/>
        <end position="906"/>
    </location>
</feature>
<dbReference type="GO" id="GO:0007265">
    <property type="term" value="P:Ras protein signal transduction"/>
    <property type="evidence" value="ECO:0007669"/>
    <property type="project" value="TreeGrafter"/>
</dbReference>
<feature type="compositionally biased region" description="Acidic residues" evidence="3">
    <location>
        <begin position="1115"/>
        <end position="1134"/>
    </location>
</feature>
<dbReference type="STRING" id="240176.A8NIJ8"/>
<dbReference type="InterPro" id="IPR023578">
    <property type="entry name" value="Ras_GEF_dom_sf"/>
</dbReference>
<evidence type="ECO:0008006" key="8">
    <source>
        <dbReference type="Google" id="ProtNLM"/>
    </source>
</evidence>
<feature type="compositionally biased region" description="Basic and acidic residues" evidence="3">
    <location>
        <begin position="876"/>
        <end position="886"/>
    </location>
</feature>
<accession>A8NIJ8</accession>
<dbReference type="InterPro" id="IPR001895">
    <property type="entry name" value="RASGEF_cat_dom"/>
</dbReference>
<evidence type="ECO:0000256" key="2">
    <source>
        <dbReference type="PROSITE-ProRule" id="PRU00168"/>
    </source>
</evidence>
<evidence type="ECO:0000256" key="1">
    <source>
        <dbReference type="ARBA" id="ARBA00022658"/>
    </source>
</evidence>
<dbReference type="InParanoid" id="A8NIJ8"/>
<dbReference type="Pfam" id="PF00618">
    <property type="entry name" value="RasGEF_N"/>
    <property type="match status" value="1"/>
</dbReference>
<evidence type="ECO:0000259" key="4">
    <source>
        <dbReference type="PROSITE" id="PS50009"/>
    </source>
</evidence>
<dbReference type="CDD" id="cd06224">
    <property type="entry name" value="REM"/>
    <property type="match status" value="1"/>
</dbReference>
<dbReference type="PANTHER" id="PTHR23113">
    <property type="entry name" value="GUANINE NUCLEOTIDE EXCHANGE FACTOR"/>
    <property type="match status" value="1"/>
</dbReference>
<dbReference type="SMART" id="SM00147">
    <property type="entry name" value="RasGEF"/>
    <property type="match status" value="1"/>
</dbReference>
<dbReference type="SUPFAM" id="SSF48366">
    <property type="entry name" value="Ras GEF"/>
    <property type="match status" value="1"/>
</dbReference>
<reference evidence="6 7" key="1">
    <citation type="journal article" date="2010" name="Proc. Natl. Acad. Sci. U.S.A.">
        <title>Insights into evolution of multicellular fungi from the assembled chromosomes of the mushroom Coprinopsis cinerea (Coprinus cinereus).</title>
        <authorList>
            <person name="Stajich J.E."/>
            <person name="Wilke S.K."/>
            <person name="Ahren D."/>
            <person name="Au C.H."/>
            <person name="Birren B.W."/>
            <person name="Borodovsky M."/>
            <person name="Burns C."/>
            <person name="Canback B."/>
            <person name="Casselton L.A."/>
            <person name="Cheng C.K."/>
            <person name="Deng J."/>
            <person name="Dietrich F.S."/>
            <person name="Fargo D.C."/>
            <person name="Farman M.L."/>
            <person name="Gathman A.C."/>
            <person name="Goldberg J."/>
            <person name="Guigo R."/>
            <person name="Hoegger P.J."/>
            <person name="Hooker J.B."/>
            <person name="Huggins A."/>
            <person name="James T.Y."/>
            <person name="Kamada T."/>
            <person name="Kilaru S."/>
            <person name="Kodira C."/>
            <person name="Kues U."/>
            <person name="Kupfer D."/>
            <person name="Kwan H.S."/>
            <person name="Lomsadze A."/>
            <person name="Li W."/>
            <person name="Lilly W.W."/>
            <person name="Ma L.J."/>
            <person name="Mackey A.J."/>
            <person name="Manning G."/>
            <person name="Martin F."/>
            <person name="Muraguchi H."/>
            <person name="Natvig D.O."/>
            <person name="Palmerini H."/>
            <person name="Ramesh M.A."/>
            <person name="Rehmeyer C.J."/>
            <person name="Roe B.A."/>
            <person name="Shenoy N."/>
            <person name="Stanke M."/>
            <person name="Ter-Hovhannisyan V."/>
            <person name="Tunlid A."/>
            <person name="Velagapudi R."/>
            <person name="Vision T.J."/>
            <person name="Zeng Q."/>
            <person name="Zolan M.E."/>
            <person name="Pukkila P.J."/>
        </authorList>
    </citation>
    <scope>NUCLEOTIDE SEQUENCE [LARGE SCALE GENOMIC DNA]</scope>
    <source>
        <strain evidence="7">Okayama-7 / 130 / ATCC MYA-4618 / FGSC 9003</strain>
    </source>
</reference>
<sequence>MSTPEEDEARPDTPLASQTTTKVVPAAQEEDADQSYTQHAFALSDVVNEDDTKLEPWPEELAGVDINIAPDGTYIETSSGPAARELKRRYDQRFGVSVNVRSPYAITAFVNQHGKQMFRVGHRELSAPAASAAEVAAEIEERGKTSTDAGQSPRSKRPSRMSVHTIFPPTVFTMGSTIVTQSSVPKKLRKARSISSIDGRGVNELGELSHHTGRAHSQSVTAADMPRYAIPLPSRTVDAFGELMDWPGSSSSISSLSSHASSSEGSAIISQPFGTGVSFESPLKKPVFQFLPPPTRHIRLMQSFESGLTARQDDLQSPPTPPTLAESSETDEVKPASAVRFPDRRYSYLTETTTRPSSTYEPPAEASLLTQYATTVFDVLQTYRGLPNLDKLNFEPEGKTVKISLAEDQSAAPRDDPRFVIWGESVPDWDKDTDSVSRDSFSDASSRPISSISKRRSSRVPKPKASEPPSRRVSTAPGTTEGQRIMIAATIERWIAQLTSDLNYDELLDFFLTYRTYISAVDLGHLLISRFHWALQQPKNPQDAKVRQVVRVRTFVAIRYWLVTFFTVDFIPNRELRVLISNWLNTLIHDPLLKQHSDGLGIVRRLAKVAKECKQAHIRTTGTTPVEKPKSPPKSEKVKNHVLGQKFAEAVLKDEDDSDVDLDFIPEEVADAVSDTPPKDPANAHLAAAQTGAVLSPTRPTSSLPVSSFNILQRIDPNPSTAGSEGDSSHPAPVPLPTHQGALSRAFVKTIGRLGRLKRVLHSRSNTRTGVNLGAFDVDGNTNGYLSARPPPAPLPLSPDSTPSPLPSAPSVLQSVNTSSIAQDAVPSSPPATAIPAPPGLPVIAPLSPLQHPMTPTTPTQASLPRAESGSEPEATPEKPTLHDSPPDYSNVNPSLPTPPPELDDYQSFQSSLTLQNSQSSNKAPSIRSFASSTGSYGEVIAPSIRSYASSTGSFGEILDGNGSIKPTFAKANGPWAFDIVSIDDLDLSDTSSDWHVGGPSVPPGLRKQPRKLPQRKDFEFLPRRSEVSSMGIVSTRDSVASAASGGAIGGPIQTWQLNALLDLLSNDEEDGDVADALRRLEGQINPEKIQENRTKVDGWVKQIQKRMATGDYEDEDYRFPVDSDEEDSADEVEANARRAGGDGYEDDSASQQDIALYSNPPGLEGLGTQMNGSSTLGVPAVSSSSSSSDTGSATRSPAVEDAVPIEILQSRVTAAPVEIQASASNPSIMKPIGSLPNNETLQIHQSFILSFRAPVIAEQFAMIDRELFMGVKFEELVTEEWMATNEVDVYDWSQYLKDRARWKAEHRNADKTTALAAVRARFNLIANFVASEVVLTPPSQRHTVVSKFIRVAWKSYELSNFNSLVAIITGLQSDWVNKVMRKVSWSKVGTFETRVFRNLKTFVSSADGFAHIRRAVESIVDAKPMESSSHASSIISGSTGTEGQQTRSRSGTDSKPPVPTACVPFIGVYLAQLYRLKRLPDLIDPTSPNEIVAMNPITGDFNPPAHPEVFDALAPLPPTMQLEPLVNVHKQRKIAAVIKSLVAGQHMASRVNFEVDKKLFQRCLRLRALEPEVLQKVLAGYSE</sequence>
<comment type="caution">
    <text evidence="6">The sequence shown here is derived from an EMBL/GenBank/DDBJ whole genome shotgun (WGS) entry which is preliminary data.</text>
</comment>
<feature type="compositionally biased region" description="Basic and acidic residues" evidence="3">
    <location>
        <begin position="431"/>
        <end position="441"/>
    </location>
</feature>
<organism evidence="6 7">
    <name type="scientific">Coprinopsis cinerea (strain Okayama-7 / 130 / ATCC MYA-4618 / FGSC 9003)</name>
    <name type="common">Inky cap fungus</name>
    <name type="synonym">Hormographiella aspergillata</name>
    <dbReference type="NCBI Taxonomy" id="240176"/>
    <lineage>
        <taxon>Eukaryota</taxon>
        <taxon>Fungi</taxon>
        <taxon>Dikarya</taxon>
        <taxon>Basidiomycota</taxon>
        <taxon>Agaricomycotina</taxon>
        <taxon>Agaricomycetes</taxon>
        <taxon>Agaricomycetidae</taxon>
        <taxon>Agaricales</taxon>
        <taxon>Agaricineae</taxon>
        <taxon>Psathyrellaceae</taxon>
        <taxon>Coprinopsis</taxon>
    </lineage>
</organism>
<dbReference type="Gene3D" id="1.20.870.10">
    <property type="entry name" value="Son of sevenless (SoS) protein Chain: S domain 1"/>
    <property type="match status" value="1"/>
</dbReference>
<dbReference type="PROSITE" id="PS50009">
    <property type="entry name" value="RASGEF_CAT"/>
    <property type="match status" value="1"/>
</dbReference>
<dbReference type="Pfam" id="PF00617">
    <property type="entry name" value="RasGEF"/>
    <property type="match status" value="1"/>
</dbReference>
<feature type="compositionally biased region" description="Basic residues" evidence="3">
    <location>
        <begin position="453"/>
        <end position="462"/>
    </location>
</feature>
<dbReference type="OMA" id="IRIAWKC"/>
<dbReference type="Proteomes" id="UP000001861">
    <property type="component" value="Unassembled WGS sequence"/>
</dbReference>
<feature type="region of interest" description="Disordered" evidence="3">
    <location>
        <begin position="1"/>
        <end position="32"/>
    </location>
</feature>
<feature type="region of interest" description="Disordered" evidence="3">
    <location>
        <begin position="1115"/>
        <end position="1199"/>
    </location>
</feature>
<keyword evidence="1 2" id="KW-0344">Guanine-nucleotide releasing factor</keyword>
<feature type="compositionally biased region" description="Basic and acidic residues" evidence="3">
    <location>
        <begin position="627"/>
        <end position="638"/>
    </location>
</feature>
<feature type="compositionally biased region" description="Low complexity" evidence="3">
    <location>
        <begin position="1428"/>
        <end position="1442"/>
    </location>
</feature>
<keyword evidence="7" id="KW-1185">Reference proteome</keyword>
<feature type="domain" description="Ras-GEF" evidence="4">
    <location>
        <begin position="1253"/>
        <end position="1579"/>
    </location>
</feature>
<feature type="compositionally biased region" description="Low complexity" evidence="3">
    <location>
        <begin position="1174"/>
        <end position="1198"/>
    </location>
</feature>
<dbReference type="InterPro" id="IPR036964">
    <property type="entry name" value="RASGEF_cat_dom_sf"/>
</dbReference>
<dbReference type="EMBL" id="AACS02000010">
    <property type="protein sequence ID" value="EAU87807.1"/>
    <property type="molecule type" value="Genomic_DNA"/>
</dbReference>
<feature type="compositionally biased region" description="Pro residues" evidence="3">
    <location>
        <begin position="789"/>
        <end position="808"/>
    </location>
</feature>
<feature type="region of interest" description="Disordered" evidence="3">
    <location>
        <begin position="713"/>
        <end position="739"/>
    </location>
</feature>
<dbReference type="InterPro" id="IPR008937">
    <property type="entry name" value="Ras-like_GEF"/>
</dbReference>
<dbReference type="GO" id="GO:0005085">
    <property type="term" value="F:guanyl-nucleotide exchange factor activity"/>
    <property type="evidence" value="ECO:0007669"/>
    <property type="project" value="UniProtKB-KW"/>
</dbReference>
<dbReference type="RefSeq" id="XP_001834012.1">
    <property type="nucleotide sequence ID" value="XM_001833960.1"/>
</dbReference>
<dbReference type="KEGG" id="cci:CC1G_09426"/>
<protein>
    <recommendedName>
        <fullName evidence="8">Ras GEF</fullName>
    </recommendedName>
</protein>
<dbReference type="OrthoDB" id="10254377at2759"/>
<feature type="region of interest" description="Disordered" evidence="3">
    <location>
        <begin position="136"/>
        <end position="162"/>
    </location>
</feature>
<dbReference type="PANTHER" id="PTHR23113:SF368">
    <property type="entry name" value="CELL DIVISION CONTROL PROTEIN 25"/>
    <property type="match status" value="1"/>
</dbReference>
<dbReference type="PROSITE" id="PS50212">
    <property type="entry name" value="RASGEF_NTER"/>
    <property type="match status" value="1"/>
</dbReference>
<dbReference type="eggNOG" id="KOG3417">
    <property type="taxonomic scope" value="Eukaryota"/>
</dbReference>
<evidence type="ECO:0000259" key="5">
    <source>
        <dbReference type="PROSITE" id="PS50212"/>
    </source>
</evidence>
<evidence type="ECO:0000313" key="7">
    <source>
        <dbReference type="Proteomes" id="UP000001861"/>
    </source>
</evidence>
<gene>
    <name evidence="6" type="ORF">CC1G_09426</name>
</gene>
<dbReference type="GO" id="GO:0005886">
    <property type="term" value="C:plasma membrane"/>
    <property type="evidence" value="ECO:0007669"/>
    <property type="project" value="TreeGrafter"/>
</dbReference>
<feature type="compositionally biased region" description="Low complexity" evidence="3">
    <location>
        <begin position="442"/>
        <end position="452"/>
    </location>
</feature>
<evidence type="ECO:0000256" key="3">
    <source>
        <dbReference type="SAM" id="MobiDB-lite"/>
    </source>
</evidence>
<dbReference type="VEuPathDB" id="FungiDB:CC1G_09426"/>
<dbReference type="InterPro" id="IPR000651">
    <property type="entry name" value="Ras-like_Gua-exchang_fac_N"/>
</dbReference>
<proteinExistence type="predicted"/>
<feature type="region of interest" description="Disordered" evidence="3">
    <location>
        <begin position="431"/>
        <end position="479"/>
    </location>
</feature>
<feature type="region of interest" description="Disordered" evidence="3">
    <location>
        <begin position="1428"/>
        <end position="1459"/>
    </location>
</feature>
<dbReference type="Gene3D" id="1.10.840.10">
    <property type="entry name" value="Ras guanine-nucleotide exchange factors catalytic domain"/>
    <property type="match status" value="1"/>
</dbReference>
<evidence type="ECO:0000313" key="6">
    <source>
        <dbReference type="EMBL" id="EAU87807.1"/>
    </source>
</evidence>
<feature type="region of interest" description="Disordered" evidence="3">
    <location>
        <begin position="617"/>
        <end position="638"/>
    </location>
</feature>
<feature type="compositionally biased region" description="Polar residues" evidence="3">
    <location>
        <begin position="854"/>
        <end position="863"/>
    </location>
</feature>
<name>A8NIJ8_COPC7</name>
<dbReference type="GeneID" id="6010516"/>